<name>U2YBE5_9SPHN</name>
<dbReference type="GO" id="GO:0030170">
    <property type="term" value="F:pyridoxal phosphate binding"/>
    <property type="evidence" value="ECO:0007669"/>
    <property type="project" value="InterPro"/>
</dbReference>
<proteinExistence type="predicted"/>
<evidence type="ECO:0000313" key="5">
    <source>
        <dbReference type="Proteomes" id="UP000016568"/>
    </source>
</evidence>
<gene>
    <name evidence="4" type="ORF">NT2_12_00550</name>
</gene>
<dbReference type="InterPro" id="IPR015424">
    <property type="entry name" value="PyrdxlP-dep_Trfase"/>
</dbReference>
<accession>U2YBE5</accession>
<keyword evidence="5" id="KW-1185">Reference proteome</keyword>
<dbReference type="AlphaFoldDB" id="U2YBE5"/>
<dbReference type="Gene3D" id="3.90.1150.10">
    <property type="entry name" value="Aspartate Aminotransferase, domain 1"/>
    <property type="match status" value="1"/>
</dbReference>
<reference evidence="4 5" key="1">
    <citation type="submission" date="2013-09" db="EMBL/GenBank/DDBJ databases">
        <title>Whole genome shotgun sequence of Novosphingobium tardaugens NBRC 16725.</title>
        <authorList>
            <person name="Isaki S."/>
            <person name="Hosoyama A."/>
            <person name="Tsuchikane K."/>
            <person name="Katsumata H."/>
            <person name="Ando Y."/>
            <person name="Yamazaki S."/>
            <person name="Fujita N."/>
        </authorList>
    </citation>
    <scope>NUCLEOTIDE SEQUENCE [LARGE SCALE GENOMIC DNA]</scope>
    <source>
        <strain evidence="4 5">NBRC 16725</strain>
    </source>
</reference>
<dbReference type="EMBL" id="BASZ01000012">
    <property type="protein sequence ID" value="GAD50791.1"/>
    <property type="molecule type" value="Genomic_DNA"/>
</dbReference>
<dbReference type="SUPFAM" id="SSF53383">
    <property type="entry name" value="PLP-dependent transferases"/>
    <property type="match status" value="1"/>
</dbReference>
<evidence type="ECO:0000256" key="2">
    <source>
        <dbReference type="ARBA" id="ARBA00022898"/>
    </source>
</evidence>
<comment type="caution">
    <text evidence="4">The sequence shown here is derived from an EMBL/GenBank/DDBJ whole genome shotgun (WGS) entry which is preliminary data.</text>
</comment>
<dbReference type="PANTHER" id="PTHR42885">
    <property type="entry name" value="HISTIDINOL-PHOSPHATE AMINOTRANSFERASE-RELATED"/>
    <property type="match status" value="1"/>
</dbReference>
<comment type="cofactor">
    <cofactor evidence="1">
        <name>pyridoxal 5'-phosphate</name>
        <dbReference type="ChEBI" id="CHEBI:597326"/>
    </cofactor>
</comment>
<keyword evidence="2" id="KW-0663">Pyridoxal phosphate</keyword>
<feature type="domain" description="Aminotransferase class I/classII large" evidence="3">
    <location>
        <begin position="113"/>
        <end position="302"/>
    </location>
</feature>
<evidence type="ECO:0000259" key="3">
    <source>
        <dbReference type="Pfam" id="PF00155"/>
    </source>
</evidence>
<dbReference type="OrthoDB" id="9799304at2"/>
<organism evidence="4 5">
    <name type="scientific">Caenibius tardaugens NBRC 16725</name>
    <dbReference type="NCBI Taxonomy" id="1219035"/>
    <lineage>
        <taxon>Bacteria</taxon>
        <taxon>Pseudomonadati</taxon>
        <taxon>Pseudomonadota</taxon>
        <taxon>Alphaproteobacteria</taxon>
        <taxon>Sphingomonadales</taxon>
        <taxon>Erythrobacteraceae</taxon>
        <taxon>Caenibius</taxon>
    </lineage>
</organism>
<dbReference type="Pfam" id="PF00155">
    <property type="entry name" value="Aminotran_1_2"/>
    <property type="match status" value="1"/>
</dbReference>
<dbReference type="InterPro" id="IPR015422">
    <property type="entry name" value="PyrdxlP-dep_Trfase_small"/>
</dbReference>
<dbReference type="RefSeq" id="WP_021691609.1">
    <property type="nucleotide sequence ID" value="NZ_BASZ01000012.1"/>
</dbReference>
<dbReference type="eggNOG" id="COG0079">
    <property type="taxonomic scope" value="Bacteria"/>
</dbReference>
<dbReference type="PANTHER" id="PTHR42885:SF1">
    <property type="entry name" value="THREONINE-PHOSPHATE DECARBOXYLASE"/>
    <property type="match status" value="1"/>
</dbReference>
<dbReference type="InterPro" id="IPR015421">
    <property type="entry name" value="PyrdxlP-dep_Trfase_major"/>
</dbReference>
<protein>
    <recommendedName>
        <fullName evidence="3">Aminotransferase class I/classII large domain-containing protein</fullName>
    </recommendedName>
</protein>
<dbReference type="KEGG" id="ntd:EGO55_10935"/>
<dbReference type="Gene3D" id="3.40.640.10">
    <property type="entry name" value="Type I PLP-dependent aspartate aminotransferase-like (Major domain)"/>
    <property type="match status" value="1"/>
</dbReference>
<evidence type="ECO:0000256" key="1">
    <source>
        <dbReference type="ARBA" id="ARBA00001933"/>
    </source>
</evidence>
<dbReference type="Proteomes" id="UP000016568">
    <property type="component" value="Unassembled WGS sequence"/>
</dbReference>
<dbReference type="InterPro" id="IPR004839">
    <property type="entry name" value="Aminotransferase_I/II_large"/>
</dbReference>
<sequence length="327" mass="35505">MKGFTWEDGWPWIDLATGINGQAWPGAEAIAAHWHGAPDADALADLERAAADYFGADIACLCAIPDSGTGSNLLHDLLDLPVRHVSPTAPAGATVGREPPVLASFDAPLHEPVTVIAANPDNPHGRIMPADRVDEWLGWQEATGGWLVMDETCADATPDISVAQLVGADRRLVVVRTFSAFFGVPGVRLGFVIGPPAVVGALRHRLRNWPFSAAAIAIGTAAYRDAAWIAQTRKGMMERAAGLDAMVWRHGLQPEGRCPLFRFVRCDDAQALFHQLFRYRILTRLFEGYPRQLRIGVPANPEEWDRLDRALGGIHAAGDTVAHSRRP</sequence>
<evidence type="ECO:0000313" key="4">
    <source>
        <dbReference type="EMBL" id="GAD50791.1"/>
    </source>
</evidence>